<organism evidence="3 4">
    <name type="scientific">Cohnella lupini</name>
    <dbReference type="NCBI Taxonomy" id="1294267"/>
    <lineage>
        <taxon>Bacteria</taxon>
        <taxon>Bacillati</taxon>
        <taxon>Bacillota</taxon>
        <taxon>Bacilli</taxon>
        <taxon>Bacillales</taxon>
        <taxon>Paenibacillaceae</taxon>
        <taxon>Cohnella</taxon>
    </lineage>
</organism>
<proteinExistence type="predicted"/>
<dbReference type="PANTHER" id="PTHR34136:SF1">
    <property type="entry name" value="UDP-N-ACETYL-D-MANNOSAMINURONIC ACID TRANSFERASE"/>
    <property type="match status" value="1"/>
</dbReference>
<evidence type="ECO:0000256" key="2">
    <source>
        <dbReference type="ARBA" id="ARBA00022679"/>
    </source>
</evidence>
<dbReference type="PANTHER" id="PTHR34136">
    <property type="match status" value="1"/>
</dbReference>
<keyword evidence="1" id="KW-0328">Glycosyltransferase</keyword>
<dbReference type="GO" id="GO:0016758">
    <property type="term" value="F:hexosyltransferase activity"/>
    <property type="evidence" value="ECO:0007669"/>
    <property type="project" value="TreeGrafter"/>
</dbReference>
<reference evidence="3 4" key="1">
    <citation type="submission" date="2018-07" db="EMBL/GenBank/DDBJ databases">
        <title>Genomic Encyclopedia of Type Strains, Phase III (KMG-III): the genomes of soil and plant-associated and newly described type strains.</title>
        <authorList>
            <person name="Whitman W."/>
        </authorList>
    </citation>
    <scope>NUCLEOTIDE SEQUENCE [LARGE SCALE GENOMIC DNA]</scope>
    <source>
        <strain evidence="3 4">CECT 8236</strain>
    </source>
</reference>
<dbReference type="EMBL" id="QRDY01000030">
    <property type="protein sequence ID" value="RED52829.1"/>
    <property type="molecule type" value="Genomic_DNA"/>
</dbReference>
<evidence type="ECO:0000256" key="1">
    <source>
        <dbReference type="ARBA" id="ARBA00022676"/>
    </source>
</evidence>
<dbReference type="NCBIfam" id="TIGR00696">
    <property type="entry name" value="wecG_tagA_cpsF"/>
    <property type="match status" value="1"/>
</dbReference>
<dbReference type="Proteomes" id="UP000256869">
    <property type="component" value="Unassembled WGS sequence"/>
</dbReference>
<dbReference type="InterPro" id="IPR004629">
    <property type="entry name" value="WecG_TagA_CpsF"/>
</dbReference>
<dbReference type="AlphaFoldDB" id="A0A3D9HTQ7"/>
<comment type="caution">
    <text evidence="3">The sequence shown here is derived from an EMBL/GenBank/DDBJ whole genome shotgun (WGS) entry which is preliminary data.</text>
</comment>
<name>A0A3D9HTQ7_9BACL</name>
<dbReference type="CDD" id="cd06533">
    <property type="entry name" value="Glyco_transf_WecG_TagA"/>
    <property type="match status" value="1"/>
</dbReference>
<keyword evidence="2 3" id="KW-0808">Transferase</keyword>
<protein>
    <submittedName>
        <fullName evidence="3">N-acetylglucosaminyldiphosphoundecaprenol N-acetyl-beta-D-mannosaminyltransferase</fullName>
    </submittedName>
</protein>
<accession>A0A3D9HTQ7</accession>
<gene>
    <name evidence="3" type="ORF">DFP95_13036</name>
</gene>
<dbReference type="Pfam" id="PF03808">
    <property type="entry name" value="Glyco_tran_WecG"/>
    <property type="match status" value="1"/>
</dbReference>
<evidence type="ECO:0000313" key="4">
    <source>
        <dbReference type="Proteomes" id="UP000256869"/>
    </source>
</evidence>
<evidence type="ECO:0000313" key="3">
    <source>
        <dbReference type="EMBL" id="RED52829.1"/>
    </source>
</evidence>
<sequence>MDKYVKVMGVRFPAITLERTVNILSDVIEQNRSQLFHVITVNPEITMACQKDRQLRSIIDEAGLITADGIGIVMVSRLRGGNLPERVTGYDTLLKLLETGNQKKWSFYFLGADPVTNQKVCEVIGEKHPDVVILGRHHGFFNPSEEDKIVEEVGSLSPDILVVALGAPYAERWIHKYKSKLNAKIAIGVGGSLDVIAGKVKATPESWKRSNLEWLYRLIQQPSRWRRQLILPRFLVRALIFKEGKAP</sequence>
<keyword evidence="4" id="KW-1185">Reference proteome</keyword>
<dbReference type="OrthoDB" id="9771846at2"/>